<dbReference type="PANTHER" id="PTHR46656:SF3">
    <property type="entry name" value="PUTATIVE-RELATED"/>
    <property type="match status" value="1"/>
</dbReference>
<dbReference type="OrthoDB" id="9765330at2"/>
<reference evidence="3 4" key="1">
    <citation type="submission" date="2019-05" db="EMBL/GenBank/DDBJ databases">
        <title>Genome sequence of Cellulomonas hominis strain CS1.</title>
        <authorList>
            <person name="Belmont J."/>
            <person name="Maclea K.S."/>
        </authorList>
    </citation>
    <scope>NUCLEOTIDE SEQUENCE [LARGE SCALE GENOMIC DNA]</scope>
    <source>
        <strain evidence="3 4">CS1</strain>
    </source>
</reference>
<evidence type="ECO:0000259" key="2">
    <source>
        <dbReference type="Pfam" id="PF00534"/>
    </source>
</evidence>
<dbReference type="InterPro" id="IPR001296">
    <property type="entry name" value="Glyco_trans_1"/>
</dbReference>
<evidence type="ECO:0000256" key="1">
    <source>
        <dbReference type="ARBA" id="ARBA00022679"/>
    </source>
</evidence>
<protein>
    <submittedName>
        <fullName evidence="3">Glycosyltransferase</fullName>
    </submittedName>
</protein>
<dbReference type="AlphaFoldDB" id="A0A7Z8NQL2"/>
<proteinExistence type="predicted"/>
<dbReference type="Pfam" id="PF00534">
    <property type="entry name" value="Glycos_transf_1"/>
    <property type="match status" value="1"/>
</dbReference>
<name>A0A7Z8NQL2_9CELL</name>
<organism evidence="3 4">
    <name type="scientific">Cellulomonas hominis</name>
    <dbReference type="NCBI Taxonomy" id="156981"/>
    <lineage>
        <taxon>Bacteria</taxon>
        <taxon>Bacillati</taxon>
        <taxon>Actinomycetota</taxon>
        <taxon>Actinomycetes</taxon>
        <taxon>Micrococcales</taxon>
        <taxon>Cellulomonadaceae</taxon>
        <taxon>Cellulomonas</taxon>
    </lineage>
</organism>
<accession>A0A7Z8NQL2</accession>
<dbReference type="GO" id="GO:0016757">
    <property type="term" value="F:glycosyltransferase activity"/>
    <property type="evidence" value="ECO:0007669"/>
    <property type="project" value="InterPro"/>
</dbReference>
<dbReference type="CDD" id="cd01635">
    <property type="entry name" value="Glycosyltransferase_GTB-type"/>
    <property type="match status" value="1"/>
</dbReference>
<keyword evidence="1 3" id="KW-0808">Transferase</keyword>
<dbReference type="EMBL" id="SZYE01000068">
    <property type="protein sequence ID" value="TKR23672.1"/>
    <property type="molecule type" value="Genomic_DNA"/>
</dbReference>
<dbReference type="Gene3D" id="3.40.50.2000">
    <property type="entry name" value="Glycogen Phosphorylase B"/>
    <property type="match status" value="1"/>
</dbReference>
<sequence>MVQFCSIAAGVDPAAVRLTIGDALRLHPGTHAVVLDVDGGCAGWDEAEVLTPAELGVPERVLHAAGLLADPDELRSWLLPRLLAHVARRDVVAVHVSAGVRVLAPLTPLVDAARDRGMALVARRDTLPPHDRLSPSSEDLVEAGPYRESLVAATSAALPRLDRWAAEADLGRPRAWQALAAVSDVAVLPAATLLSRWTLDPGTEVRAEGDAVTADGVPVLAVDLAAFDPGRPWLLATAGADTARARLTDHPVVRAVTDRHAAELGAAGGGRVPPSPYERTADGLTVDAAMRRAYGDAVLGEPENVTVLPDPYDAADPGAFTGWLDEVVTDGVPLTRYLVALYEDRPDLRREFPRVPGADSGRFVDWLDLHARHENDYAVPLLESGSRTARAVATSSRHGRRPHGLNVAGYLHGELGIGESARLMLQALSTTSVPYSTLSVGRHLQSRQATGLGRLAGEAERFDLTLLCVNADQTGAALAAEPDLAASAYRIGMWYWEVEDFPATMHGGFGHVDEVWVASDFVREAIARHTALPVVTVPPPLPQAAAPTTLTRGDLGLPEDRPVVLFSFDYLSTAERKNPLGAVEAFRRAFAPDEGPVLVIKSINSDKRVGDAERLRLRVAGEPDVILMDEYLSAAARDALVQHCDAYLSLHRSEGLGLTIAEAMAYGKPVVATGYSGNLQFMTAENSFLVPWTATTVPEHCEPYPVGTRWADPDLDAAAAALRTVVDDPALATARGQRAAYDIREHHSPAVAGERIAARLTEIRAELPRLVWRSRVRRARSLATRALRR</sequence>
<evidence type="ECO:0000313" key="4">
    <source>
        <dbReference type="Proteomes" id="UP000308121"/>
    </source>
</evidence>
<dbReference type="PANTHER" id="PTHR46656">
    <property type="entry name" value="PUTATIVE-RELATED"/>
    <property type="match status" value="1"/>
</dbReference>
<dbReference type="Proteomes" id="UP000308121">
    <property type="component" value="Unassembled WGS sequence"/>
</dbReference>
<comment type="caution">
    <text evidence="3">The sequence shown here is derived from an EMBL/GenBank/DDBJ whole genome shotgun (WGS) entry which is preliminary data.</text>
</comment>
<dbReference type="SUPFAM" id="SSF53756">
    <property type="entry name" value="UDP-Glycosyltransferase/glycogen phosphorylase"/>
    <property type="match status" value="1"/>
</dbReference>
<evidence type="ECO:0000313" key="3">
    <source>
        <dbReference type="EMBL" id="TKR23672.1"/>
    </source>
</evidence>
<feature type="domain" description="Glycosyl transferase family 1" evidence="2">
    <location>
        <begin position="554"/>
        <end position="686"/>
    </location>
</feature>
<gene>
    <name evidence="3" type="ORF">FA014_10035</name>
</gene>